<keyword evidence="1" id="KW-0732">Signal</keyword>
<feature type="signal peptide" evidence="1">
    <location>
        <begin position="1"/>
        <end position="17"/>
    </location>
</feature>
<feature type="domain" description="Solute-binding protein family 3/N-terminal" evidence="2">
    <location>
        <begin position="23"/>
        <end position="61"/>
    </location>
</feature>
<accession>A0A829GYF3</accession>
<dbReference type="EMBL" id="ANJZ01000082">
    <property type="protein sequence ID" value="EPC66219.1"/>
    <property type="molecule type" value="Genomic_DNA"/>
</dbReference>
<evidence type="ECO:0000259" key="2">
    <source>
        <dbReference type="Pfam" id="PF00497"/>
    </source>
</evidence>
<gene>
    <name evidence="3" type="ORF">Lpp14_03011</name>
</gene>
<dbReference type="SUPFAM" id="SSF53850">
    <property type="entry name" value="Periplasmic binding protein-like II"/>
    <property type="match status" value="1"/>
</dbReference>
<evidence type="ECO:0000313" key="4">
    <source>
        <dbReference type="Proteomes" id="UP000014264"/>
    </source>
</evidence>
<dbReference type="AlphaFoldDB" id="A0A829GYF3"/>
<sequence length="61" mass="6556">MALMLAVVLGSPVSTQAAEKTYVIGTDVTYAPFEFADKNNQYVGIDIDLMQAIAKAEGFKV</sequence>
<dbReference type="Proteomes" id="UP000014264">
    <property type="component" value="Unassembled WGS sequence"/>
</dbReference>
<reference evidence="3 4" key="1">
    <citation type="journal article" date="2013" name="PLoS ONE">
        <title>Lactobacillus paracasei comparative genomics: towards species pan-genome definition and exploitation of diversity.</title>
        <authorList>
            <person name="Smokvina T."/>
            <person name="Wels M."/>
            <person name="Polka J."/>
            <person name="Chervaux C."/>
            <person name="Brisse S."/>
            <person name="Boekhorst J."/>
            <person name="van Hylckama Vlieg J.E."/>
            <person name="Siezen R.J."/>
        </authorList>
    </citation>
    <scope>NUCLEOTIDE SEQUENCE [LARGE SCALE GENOMIC DNA]</scope>
    <source>
        <strain evidence="3 4">Lpp14</strain>
    </source>
</reference>
<evidence type="ECO:0000313" key="3">
    <source>
        <dbReference type="EMBL" id="EPC66219.1"/>
    </source>
</evidence>
<name>A0A829GYF3_LACPA</name>
<dbReference type="InterPro" id="IPR001638">
    <property type="entry name" value="Solute-binding_3/MltF_N"/>
</dbReference>
<feature type="non-terminal residue" evidence="3">
    <location>
        <position position="61"/>
    </location>
</feature>
<dbReference type="Gene3D" id="3.40.190.10">
    <property type="entry name" value="Periplasmic binding protein-like II"/>
    <property type="match status" value="1"/>
</dbReference>
<proteinExistence type="predicted"/>
<dbReference type="Pfam" id="PF00497">
    <property type="entry name" value="SBP_bac_3"/>
    <property type="match status" value="1"/>
</dbReference>
<evidence type="ECO:0000256" key="1">
    <source>
        <dbReference type="SAM" id="SignalP"/>
    </source>
</evidence>
<comment type="caution">
    <text evidence="3">The sequence shown here is derived from an EMBL/GenBank/DDBJ whole genome shotgun (WGS) entry which is preliminary data.</text>
</comment>
<feature type="chain" id="PRO_5032405703" evidence="1">
    <location>
        <begin position="18"/>
        <end position="61"/>
    </location>
</feature>
<protein>
    <submittedName>
        <fullName evidence="3">Glutamine-binding periplasmic protein</fullName>
    </submittedName>
</protein>
<organism evidence="3 4">
    <name type="scientific">Lacticaseibacillus paracasei subsp. paracasei Lpp14</name>
    <dbReference type="NCBI Taxonomy" id="1256204"/>
    <lineage>
        <taxon>Bacteria</taxon>
        <taxon>Bacillati</taxon>
        <taxon>Bacillota</taxon>
        <taxon>Bacilli</taxon>
        <taxon>Lactobacillales</taxon>
        <taxon>Lactobacillaceae</taxon>
        <taxon>Lacticaseibacillus</taxon>
    </lineage>
</organism>